<gene>
    <name evidence="1" type="ORF">H6A60_10245</name>
</gene>
<evidence type="ECO:0000313" key="1">
    <source>
        <dbReference type="EMBL" id="MBM6704858.1"/>
    </source>
</evidence>
<protein>
    <submittedName>
        <fullName evidence="1">Type II toxin-antitoxin system RelB/DinJ family antitoxin</fullName>
    </submittedName>
</protein>
<accession>A0ABS2DVU3</accession>
<evidence type="ECO:0000313" key="2">
    <source>
        <dbReference type="Proteomes" id="UP000715095"/>
    </source>
</evidence>
<dbReference type="InterPro" id="IPR013321">
    <property type="entry name" value="Arc_rbn_hlx_hlx"/>
</dbReference>
<keyword evidence="2" id="KW-1185">Reference proteome</keyword>
<dbReference type="RefSeq" id="WP_205104263.1">
    <property type="nucleotide sequence ID" value="NZ_JACJJC010000023.1"/>
</dbReference>
<comment type="caution">
    <text evidence="1">The sequence shown here is derived from an EMBL/GenBank/DDBJ whole genome shotgun (WGS) entry which is preliminary data.</text>
</comment>
<dbReference type="Pfam" id="PF04221">
    <property type="entry name" value="RelB"/>
    <property type="match status" value="1"/>
</dbReference>
<dbReference type="Gene3D" id="1.10.1220.10">
    <property type="entry name" value="Met repressor-like"/>
    <property type="match status" value="1"/>
</dbReference>
<dbReference type="Proteomes" id="UP000715095">
    <property type="component" value="Unassembled WGS sequence"/>
</dbReference>
<reference evidence="1 2" key="1">
    <citation type="journal article" date="2021" name="Sci. Rep.">
        <title>The distribution of antibiotic resistance genes in chicken gut microbiota commensals.</title>
        <authorList>
            <person name="Juricova H."/>
            <person name="Matiasovicova J."/>
            <person name="Kubasova T."/>
            <person name="Cejkova D."/>
            <person name="Rychlik I."/>
        </authorList>
    </citation>
    <scope>NUCLEOTIDE SEQUENCE [LARGE SCALE GENOMIC DNA]</scope>
    <source>
        <strain evidence="1 2">An829</strain>
    </source>
</reference>
<sequence length="88" mass="10060">MADHASLNLKLSQEMKDEFTRTAEALGMPAATALKVLVTRFILEGGFPFDVRIPNPKLNWEDPRIVRTKYKEGKLIVPSSWRDEDDDE</sequence>
<name>A0ABS2DVU3_9BURK</name>
<proteinExistence type="predicted"/>
<organism evidence="1 2">
    <name type="scientific">Sutterella massiliensis</name>
    <dbReference type="NCBI Taxonomy" id="1816689"/>
    <lineage>
        <taxon>Bacteria</taxon>
        <taxon>Pseudomonadati</taxon>
        <taxon>Pseudomonadota</taxon>
        <taxon>Betaproteobacteria</taxon>
        <taxon>Burkholderiales</taxon>
        <taxon>Sutterellaceae</taxon>
        <taxon>Sutterella</taxon>
    </lineage>
</organism>
<dbReference type="InterPro" id="IPR007337">
    <property type="entry name" value="RelB/DinJ"/>
</dbReference>
<dbReference type="EMBL" id="JACJJC010000023">
    <property type="protein sequence ID" value="MBM6704858.1"/>
    <property type="molecule type" value="Genomic_DNA"/>
</dbReference>